<dbReference type="EMBL" id="JACHEH010000001">
    <property type="protein sequence ID" value="MBB6166484.1"/>
    <property type="molecule type" value="Genomic_DNA"/>
</dbReference>
<keyword evidence="9" id="KW-1185">Reference proteome</keyword>
<dbReference type="InterPro" id="IPR004391">
    <property type="entry name" value="Glu_race"/>
</dbReference>
<keyword evidence="6 7" id="KW-0961">Cell wall biogenesis/degradation</keyword>
<dbReference type="InterPro" id="IPR015942">
    <property type="entry name" value="Asp/Glu/hydantoin_racemase"/>
</dbReference>
<keyword evidence="5 7" id="KW-0413">Isomerase</keyword>
<dbReference type="Pfam" id="PF01177">
    <property type="entry name" value="Asp_Glu_race"/>
    <property type="match status" value="1"/>
</dbReference>
<protein>
    <recommendedName>
        <fullName evidence="2 7">Glutamate racemase</fullName>
        <ecNumber evidence="2 7">5.1.1.3</ecNumber>
    </recommendedName>
</protein>
<sequence length="289" mass="30506">MRIDLLAGTVYHPLAMPPHVPTILVFDSGLGGLTVYSELVKARPDARFVYAADDAAFPYGRLSEAELVARVLAVMEMLVDTYAPEIAVIACNTASTLVLPHLRARFSIPFVGTVPAIKPGAARSASRMISVLATPGTVARDYTQDLVRTYARDCAVALVGSTRLAAMAEAELAGSPASDADILAEIAPCFCEAPDGRRTDTVVLACTHYPLLLHRLERLAPWPVTFVDPAPAIARRMVDLIGAPLIGHEGEEEACAVFTGTGASDRLKAALAARGFSRIDTGALALAVA</sequence>
<comment type="pathway">
    <text evidence="7">Cell wall biogenesis; peptidoglycan biosynthesis.</text>
</comment>
<organism evidence="8 9">
    <name type="scientific">Chelatococcus composti</name>
    <dbReference type="NCBI Taxonomy" id="1743235"/>
    <lineage>
        <taxon>Bacteria</taxon>
        <taxon>Pseudomonadati</taxon>
        <taxon>Pseudomonadota</taxon>
        <taxon>Alphaproteobacteria</taxon>
        <taxon>Hyphomicrobiales</taxon>
        <taxon>Chelatococcaceae</taxon>
        <taxon>Chelatococcus</taxon>
    </lineage>
</organism>
<feature type="binding site" evidence="7">
    <location>
        <begin position="59"/>
        <end position="60"/>
    </location>
    <ligand>
        <name>substrate</name>
    </ligand>
</feature>
<dbReference type="EC" id="5.1.1.3" evidence="2 7"/>
<evidence type="ECO:0000256" key="6">
    <source>
        <dbReference type="ARBA" id="ARBA00023316"/>
    </source>
</evidence>
<evidence type="ECO:0000256" key="5">
    <source>
        <dbReference type="ARBA" id="ARBA00023235"/>
    </source>
</evidence>
<dbReference type="Gene3D" id="3.40.50.1860">
    <property type="match status" value="2"/>
</dbReference>
<dbReference type="PROSITE" id="PS00923">
    <property type="entry name" value="ASP_GLU_RACEMASE_1"/>
    <property type="match status" value="1"/>
</dbReference>
<evidence type="ECO:0000256" key="2">
    <source>
        <dbReference type="ARBA" id="ARBA00013090"/>
    </source>
</evidence>
<comment type="catalytic activity">
    <reaction evidence="1 7">
        <text>L-glutamate = D-glutamate</text>
        <dbReference type="Rhea" id="RHEA:12813"/>
        <dbReference type="ChEBI" id="CHEBI:29985"/>
        <dbReference type="ChEBI" id="CHEBI:29986"/>
        <dbReference type="EC" id="5.1.1.3"/>
    </reaction>
</comment>
<dbReference type="SUPFAM" id="SSF53681">
    <property type="entry name" value="Aspartate/glutamate racemase"/>
    <property type="match status" value="2"/>
</dbReference>
<dbReference type="UniPathway" id="UPA00219"/>
<accession>A0A841K6H0</accession>
<keyword evidence="4 7" id="KW-0573">Peptidoglycan synthesis</keyword>
<dbReference type="Proteomes" id="UP000588017">
    <property type="component" value="Unassembled WGS sequence"/>
</dbReference>
<gene>
    <name evidence="7" type="primary">murI</name>
    <name evidence="8" type="ORF">HNQ73_000092</name>
</gene>
<dbReference type="InterPro" id="IPR033134">
    <property type="entry name" value="Asp/Glu_racemase_AS_2"/>
</dbReference>
<dbReference type="GO" id="GO:0008360">
    <property type="term" value="P:regulation of cell shape"/>
    <property type="evidence" value="ECO:0007669"/>
    <property type="project" value="UniProtKB-KW"/>
</dbReference>
<dbReference type="PANTHER" id="PTHR21198:SF2">
    <property type="entry name" value="GLUTAMATE RACEMASE"/>
    <property type="match status" value="1"/>
</dbReference>
<evidence type="ECO:0000256" key="7">
    <source>
        <dbReference type="HAMAP-Rule" id="MF_00258"/>
    </source>
</evidence>
<dbReference type="InterPro" id="IPR001920">
    <property type="entry name" value="Asp/Glu_race"/>
</dbReference>
<evidence type="ECO:0000313" key="9">
    <source>
        <dbReference type="Proteomes" id="UP000588017"/>
    </source>
</evidence>
<dbReference type="RefSeq" id="WP_183331176.1">
    <property type="nucleotide sequence ID" value="NZ_BMHX01000001.1"/>
</dbReference>
<comment type="similarity">
    <text evidence="7">Belongs to the aspartate/glutamate racemases family.</text>
</comment>
<dbReference type="AlphaFoldDB" id="A0A841K6H0"/>
<dbReference type="NCBIfam" id="TIGR00067">
    <property type="entry name" value="glut_race"/>
    <property type="match status" value="1"/>
</dbReference>
<proteinExistence type="inferred from homology"/>
<feature type="active site" description="Proton donor/acceptor" evidence="7">
    <location>
        <position position="206"/>
    </location>
</feature>
<dbReference type="PANTHER" id="PTHR21198">
    <property type="entry name" value="GLUTAMATE RACEMASE"/>
    <property type="match status" value="1"/>
</dbReference>
<evidence type="ECO:0000256" key="3">
    <source>
        <dbReference type="ARBA" id="ARBA00022960"/>
    </source>
</evidence>
<evidence type="ECO:0000256" key="4">
    <source>
        <dbReference type="ARBA" id="ARBA00022984"/>
    </source>
</evidence>
<dbReference type="InterPro" id="IPR018187">
    <property type="entry name" value="Asp/Glu_racemase_AS_1"/>
</dbReference>
<comment type="function">
    <text evidence="7">Provides the (R)-glutamate required for cell wall biosynthesis.</text>
</comment>
<name>A0A841K6H0_9HYPH</name>
<feature type="binding site" evidence="7">
    <location>
        <begin position="92"/>
        <end position="93"/>
    </location>
    <ligand>
        <name>substrate</name>
    </ligand>
</feature>
<feature type="binding site" evidence="7">
    <location>
        <begin position="27"/>
        <end position="28"/>
    </location>
    <ligand>
        <name>substrate</name>
    </ligand>
</feature>
<comment type="caution">
    <text evidence="8">The sequence shown here is derived from an EMBL/GenBank/DDBJ whole genome shotgun (WGS) entry which is preliminary data.</text>
</comment>
<dbReference type="GO" id="GO:0009252">
    <property type="term" value="P:peptidoglycan biosynthetic process"/>
    <property type="evidence" value="ECO:0007669"/>
    <property type="project" value="UniProtKB-UniRule"/>
</dbReference>
<evidence type="ECO:0000256" key="1">
    <source>
        <dbReference type="ARBA" id="ARBA00001602"/>
    </source>
</evidence>
<dbReference type="HAMAP" id="MF_00258">
    <property type="entry name" value="Glu_racemase"/>
    <property type="match status" value="1"/>
</dbReference>
<feature type="binding site" evidence="7">
    <location>
        <begin position="207"/>
        <end position="208"/>
    </location>
    <ligand>
        <name>substrate</name>
    </ligand>
</feature>
<feature type="active site" description="Proton donor/acceptor" evidence="7">
    <location>
        <position position="91"/>
    </location>
</feature>
<reference evidence="8 9" key="1">
    <citation type="submission" date="2020-08" db="EMBL/GenBank/DDBJ databases">
        <title>Genomic Encyclopedia of Type Strains, Phase IV (KMG-IV): sequencing the most valuable type-strain genomes for metagenomic binning, comparative biology and taxonomic classification.</title>
        <authorList>
            <person name="Goeker M."/>
        </authorList>
    </citation>
    <scope>NUCLEOTIDE SEQUENCE [LARGE SCALE GENOMIC DNA]</scope>
    <source>
        <strain evidence="8 9">DSM 101465</strain>
    </source>
</reference>
<dbReference type="GO" id="GO:0071555">
    <property type="term" value="P:cell wall organization"/>
    <property type="evidence" value="ECO:0007669"/>
    <property type="project" value="UniProtKB-KW"/>
</dbReference>
<evidence type="ECO:0000313" key="8">
    <source>
        <dbReference type="EMBL" id="MBB6166484.1"/>
    </source>
</evidence>
<keyword evidence="3 7" id="KW-0133">Cell shape</keyword>
<dbReference type="PROSITE" id="PS00924">
    <property type="entry name" value="ASP_GLU_RACEMASE_2"/>
    <property type="match status" value="1"/>
</dbReference>
<dbReference type="GO" id="GO:0008881">
    <property type="term" value="F:glutamate racemase activity"/>
    <property type="evidence" value="ECO:0007669"/>
    <property type="project" value="UniProtKB-UniRule"/>
</dbReference>